<dbReference type="Proteomes" id="UP001153076">
    <property type="component" value="Unassembled WGS sequence"/>
</dbReference>
<comment type="subcellular location">
    <subcellularLocation>
        <location evidence="3">Membrane</location>
        <topology evidence="3">Single-pass type II membrane protein</topology>
    </subcellularLocation>
</comment>
<gene>
    <name evidence="4" type="ORF">Cgig2_008999</name>
</gene>
<name>A0A9Q1GQ75_9CARY</name>
<protein>
    <recommendedName>
        <fullName evidence="3">Methyltransferase</fullName>
        <ecNumber evidence="3">2.1.1.-</ecNumber>
    </recommendedName>
</protein>
<keyword evidence="3" id="KW-0735">Signal-anchor</keyword>
<dbReference type="EMBL" id="JAKOGI010002189">
    <property type="protein sequence ID" value="KAJ8422648.1"/>
    <property type="molecule type" value="Genomic_DNA"/>
</dbReference>
<dbReference type="PANTHER" id="PTHR10108:SF968">
    <property type="entry name" value="METHYLTRANSFERASE PMT19-RELATED"/>
    <property type="match status" value="1"/>
</dbReference>
<dbReference type="GO" id="GO:0005802">
    <property type="term" value="C:trans-Golgi network"/>
    <property type="evidence" value="ECO:0007669"/>
    <property type="project" value="TreeGrafter"/>
</dbReference>
<keyword evidence="1 3" id="KW-0489">Methyltransferase</keyword>
<reference evidence="4" key="1">
    <citation type="submission" date="2022-04" db="EMBL/GenBank/DDBJ databases">
        <title>Carnegiea gigantea Genome sequencing and assembly v2.</title>
        <authorList>
            <person name="Copetti D."/>
            <person name="Sanderson M.J."/>
            <person name="Burquez A."/>
            <person name="Wojciechowski M.F."/>
        </authorList>
    </citation>
    <scope>NUCLEOTIDE SEQUENCE</scope>
    <source>
        <strain evidence="4">SGP5-SGP5p</strain>
        <tissue evidence="4">Aerial part</tissue>
    </source>
</reference>
<dbReference type="InterPro" id="IPR004159">
    <property type="entry name" value="Put_SAM_MeTrfase"/>
</dbReference>
<dbReference type="GO" id="GO:0032259">
    <property type="term" value="P:methylation"/>
    <property type="evidence" value="ECO:0007669"/>
    <property type="project" value="UniProtKB-KW"/>
</dbReference>
<dbReference type="GO" id="GO:0016020">
    <property type="term" value="C:membrane"/>
    <property type="evidence" value="ECO:0007669"/>
    <property type="project" value="UniProtKB-SubCell"/>
</dbReference>
<keyword evidence="2 3" id="KW-0325">Glycoprotein</keyword>
<sequence length="218" mass="24512">MVTCPNGGDYSLKVGPLACLERFAASYVSCYFSQFCFYKNRCKELQPCITPLPDVKKVKHTSGGRLEKWPRRLNVALPRVTSSRSEAITLRAFDEDNRLWKRRVQHYVRVLRSLSKGGYRNVIDMNVGLGGFAAALSTYPVWVMNVVPFDSGDNTLDAIYERALVCKRIEPARRAIGLDSVKARLELGLTNIRLSLDSTQIPIEPGPCLAWLRCAELV</sequence>
<comment type="similarity">
    <text evidence="3">Belongs to the methyltransferase superfamily.</text>
</comment>
<dbReference type="EC" id="2.1.1.-" evidence="3"/>
<evidence type="ECO:0000256" key="2">
    <source>
        <dbReference type="ARBA" id="ARBA00023180"/>
    </source>
</evidence>
<keyword evidence="5" id="KW-1185">Reference proteome</keyword>
<dbReference type="GO" id="GO:0005768">
    <property type="term" value="C:endosome"/>
    <property type="evidence" value="ECO:0007669"/>
    <property type="project" value="TreeGrafter"/>
</dbReference>
<comment type="caution">
    <text evidence="4">The sequence shown here is derived from an EMBL/GenBank/DDBJ whole genome shotgun (WGS) entry which is preliminary data.</text>
</comment>
<dbReference type="AlphaFoldDB" id="A0A9Q1GQ75"/>
<evidence type="ECO:0000256" key="3">
    <source>
        <dbReference type="RuleBase" id="RU366043"/>
    </source>
</evidence>
<evidence type="ECO:0000313" key="4">
    <source>
        <dbReference type="EMBL" id="KAJ8422648.1"/>
    </source>
</evidence>
<dbReference type="GO" id="GO:0008168">
    <property type="term" value="F:methyltransferase activity"/>
    <property type="evidence" value="ECO:0007669"/>
    <property type="project" value="UniProtKB-UniRule"/>
</dbReference>
<organism evidence="4 5">
    <name type="scientific">Carnegiea gigantea</name>
    <dbReference type="NCBI Taxonomy" id="171969"/>
    <lineage>
        <taxon>Eukaryota</taxon>
        <taxon>Viridiplantae</taxon>
        <taxon>Streptophyta</taxon>
        <taxon>Embryophyta</taxon>
        <taxon>Tracheophyta</taxon>
        <taxon>Spermatophyta</taxon>
        <taxon>Magnoliopsida</taxon>
        <taxon>eudicotyledons</taxon>
        <taxon>Gunneridae</taxon>
        <taxon>Pentapetalae</taxon>
        <taxon>Caryophyllales</taxon>
        <taxon>Cactineae</taxon>
        <taxon>Cactaceae</taxon>
        <taxon>Cactoideae</taxon>
        <taxon>Echinocereeae</taxon>
        <taxon>Carnegiea</taxon>
    </lineage>
</organism>
<keyword evidence="3" id="KW-0812">Transmembrane</keyword>
<dbReference type="PANTHER" id="PTHR10108">
    <property type="entry name" value="SAM-DEPENDENT METHYLTRANSFERASE"/>
    <property type="match status" value="1"/>
</dbReference>
<evidence type="ECO:0000256" key="1">
    <source>
        <dbReference type="ARBA" id="ARBA00022603"/>
    </source>
</evidence>
<evidence type="ECO:0000313" key="5">
    <source>
        <dbReference type="Proteomes" id="UP001153076"/>
    </source>
</evidence>
<accession>A0A9Q1GQ75</accession>
<keyword evidence="3" id="KW-0808">Transferase</keyword>
<proteinExistence type="inferred from homology"/>
<dbReference type="Pfam" id="PF03141">
    <property type="entry name" value="Methyltransf_29"/>
    <property type="match status" value="1"/>
</dbReference>
<dbReference type="OrthoDB" id="2013972at2759"/>